<dbReference type="InterPro" id="IPR008201">
    <property type="entry name" value="HepT-like"/>
</dbReference>
<evidence type="ECO:0000256" key="1">
    <source>
        <dbReference type="ARBA" id="ARBA00022553"/>
    </source>
</evidence>
<sequence>MDNKDVFRLEHILESINKIQYLVSKLNSLENFEKEWIEQDALIRNFEIIGQASNHVSNEIKEKHSEVSWKELKGMRNFITHEYFGLQLDTIWETAVYDLPILQSQIQKIIESLN</sequence>
<dbReference type="EMBL" id="JAAJBT010000001">
    <property type="protein sequence ID" value="NHM00509.1"/>
    <property type="molecule type" value="Genomic_DNA"/>
</dbReference>
<proteinExistence type="predicted"/>
<evidence type="ECO:0000256" key="2">
    <source>
        <dbReference type="ARBA" id="ARBA00022649"/>
    </source>
</evidence>
<keyword evidence="5" id="KW-0378">Hydrolase</keyword>
<dbReference type="Proteomes" id="UP000800984">
    <property type="component" value="Unassembled WGS sequence"/>
</dbReference>
<accession>A0ABX0I3Z9</accession>
<dbReference type="Pfam" id="PF01934">
    <property type="entry name" value="HepT-like"/>
    <property type="match status" value="1"/>
</dbReference>
<keyword evidence="3" id="KW-0540">Nuclease</keyword>
<evidence type="ECO:0000313" key="6">
    <source>
        <dbReference type="EMBL" id="NHM00509.1"/>
    </source>
</evidence>
<keyword evidence="7" id="KW-1185">Reference proteome</keyword>
<evidence type="ECO:0000313" key="7">
    <source>
        <dbReference type="Proteomes" id="UP000800984"/>
    </source>
</evidence>
<organism evidence="6 7">
    <name type="scientific">Flavobacterium difficile</name>
    <dbReference type="NCBI Taxonomy" id="2709659"/>
    <lineage>
        <taxon>Bacteria</taxon>
        <taxon>Pseudomonadati</taxon>
        <taxon>Bacteroidota</taxon>
        <taxon>Flavobacteriia</taxon>
        <taxon>Flavobacteriales</taxon>
        <taxon>Flavobacteriaceae</taxon>
        <taxon>Flavobacterium</taxon>
    </lineage>
</organism>
<keyword evidence="1" id="KW-0597">Phosphoprotein</keyword>
<dbReference type="RefSeq" id="WP_166075545.1">
    <property type="nucleotide sequence ID" value="NZ_JAAJBT010000001.1"/>
</dbReference>
<evidence type="ECO:0000256" key="5">
    <source>
        <dbReference type="ARBA" id="ARBA00022801"/>
    </source>
</evidence>
<protein>
    <submittedName>
        <fullName evidence="6">DUF86 domain-containing protein</fullName>
    </submittedName>
</protein>
<name>A0ABX0I3Z9_9FLAO</name>
<comment type="caution">
    <text evidence="6">The sequence shown here is derived from an EMBL/GenBank/DDBJ whole genome shotgun (WGS) entry which is preliminary data.</text>
</comment>
<evidence type="ECO:0000256" key="3">
    <source>
        <dbReference type="ARBA" id="ARBA00022722"/>
    </source>
</evidence>
<gene>
    <name evidence="6" type="ORF">G4D72_00120</name>
</gene>
<dbReference type="PANTHER" id="PTHR34139:SF1">
    <property type="entry name" value="RNASE MJ1380-RELATED"/>
    <property type="match status" value="1"/>
</dbReference>
<dbReference type="InterPro" id="IPR051813">
    <property type="entry name" value="HepT_RNase_toxin"/>
</dbReference>
<keyword evidence="4" id="KW-0547">Nucleotide-binding</keyword>
<evidence type="ECO:0000256" key="4">
    <source>
        <dbReference type="ARBA" id="ARBA00022741"/>
    </source>
</evidence>
<keyword evidence="2" id="KW-1277">Toxin-antitoxin system</keyword>
<reference evidence="6 7" key="1">
    <citation type="submission" date="2020-02" db="EMBL/GenBank/DDBJ databases">
        <authorList>
            <person name="Chen W.-M."/>
        </authorList>
    </citation>
    <scope>NUCLEOTIDE SEQUENCE [LARGE SCALE GENOMIC DNA]</scope>
    <source>
        <strain evidence="6 7">KDG-16</strain>
    </source>
</reference>
<dbReference type="PANTHER" id="PTHR34139">
    <property type="entry name" value="UPF0331 PROTEIN MJ0127"/>
    <property type="match status" value="1"/>
</dbReference>